<protein>
    <recommendedName>
        <fullName evidence="3">Phorbol-ester/DAG-type domain-containing protein</fullName>
    </recommendedName>
</protein>
<reference evidence="1" key="1">
    <citation type="submission" date="2018-01" db="EMBL/GenBank/DDBJ databases">
        <authorList>
            <person name="Mao J.F."/>
        </authorList>
    </citation>
    <scope>NUCLEOTIDE SEQUENCE</scope>
    <source>
        <strain evidence="1">Huo1</strain>
        <tissue evidence="1">Leaf</tissue>
    </source>
</reference>
<proteinExistence type="predicted"/>
<evidence type="ECO:0008006" key="3">
    <source>
        <dbReference type="Google" id="ProtNLM"/>
    </source>
</evidence>
<dbReference type="InterPro" id="IPR053192">
    <property type="entry name" value="Vacuole_Formation_Reg"/>
</dbReference>
<dbReference type="Proteomes" id="UP000298416">
    <property type="component" value="Unassembled WGS sequence"/>
</dbReference>
<keyword evidence="2" id="KW-1185">Reference proteome</keyword>
<dbReference type="EMBL" id="PNBA02000020">
    <property type="protein sequence ID" value="KAG6389947.1"/>
    <property type="molecule type" value="Genomic_DNA"/>
</dbReference>
<dbReference type="PANTHER" id="PTHR32410">
    <property type="entry name" value="CYSTEINE/HISTIDINE-RICH C1 DOMAIN FAMILY PROTEIN"/>
    <property type="match status" value="1"/>
</dbReference>
<organism evidence="1">
    <name type="scientific">Salvia splendens</name>
    <name type="common">Scarlet sage</name>
    <dbReference type="NCBI Taxonomy" id="180675"/>
    <lineage>
        <taxon>Eukaryota</taxon>
        <taxon>Viridiplantae</taxon>
        <taxon>Streptophyta</taxon>
        <taxon>Embryophyta</taxon>
        <taxon>Tracheophyta</taxon>
        <taxon>Spermatophyta</taxon>
        <taxon>Magnoliopsida</taxon>
        <taxon>eudicotyledons</taxon>
        <taxon>Gunneridae</taxon>
        <taxon>Pentapetalae</taxon>
        <taxon>asterids</taxon>
        <taxon>lamiids</taxon>
        <taxon>Lamiales</taxon>
        <taxon>Lamiaceae</taxon>
        <taxon>Nepetoideae</taxon>
        <taxon>Mentheae</taxon>
        <taxon>Salviinae</taxon>
        <taxon>Salvia</taxon>
        <taxon>Salvia subgen. Calosphace</taxon>
        <taxon>core Calosphace</taxon>
    </lineage>
</organism>
<gene>
    <name evidence="1" type="ORF">SASPL_151422</name>
</gene>
<dbReference type="SUPFAM" id="SSF57889">
    <property type="entry name" value="Cysteine-rich domain"/>
    <property type="match status" value="3"/>
</dbReference>
<evidence type="ECO:0000313" key="2">
    <source>
        <dbReference type="Proteomes" id="UP000298416"/>
    </source>
</evidence>
<dbReference type="AlphaFoldDB" id="A0A8X8W7X9"/>
<comment type="caution">
    <text evidence="1">The sequence shown here is derived from an EMBL/GenBank/DDBJ whole genome shotgun (WGS) entry which is preliminary data.</text>
</comment>
<accession>A0A8X8W7X9</accession>
<evidence type="ECO:0000313" key="1">
    <source>
        <dbReference type="EMBL" id="KAG6389947.1"/>
    </source>
</evidence>
<sequence>MLVSTLVVPDSEASWKWSGGLLMRGGGTWGERLMIVSSAQSSAGSSDVGFLSGTKHRPGLLSRLTRSECAICGDMFSSWGFYSCDVCYYHVHIMCAVTDDQSFEPLLLRLAFQGNLVPDMVHLSVPDEYTSFMRHIAKHTSILSDEESRARMDVMCSMMPDLITHAAHTMTHVLCSTYASIHVVCRCCNKSIERGVPYNCTTCHNFSIHATCARLPATVNHLQLQMEAIYDTCEQGLDTMQCKHKIENNLDPDEGNSRLYSACKLPIFTTPFKATESGSGYLHNQCSNLSINLDGSDLHPSLEPLEKRPNLHDSKCSKCKAVCGDVMYRCRDAECDFQLDVTCAWPVKIMHRSHDHRLTVNRCCRGFSCSACQTKHRPGLLWAQSMPLVYACNACDFWRHPHCAALPNAIQHKRHRHPLLLEVV</sequence>
<name>A0A8X8W7X9_SALSN</name>
<reference evidence="1" key="2">
    <citation type="submission" date="2020-08" db="EMBL/GenBank/DDBJ databases">
        <title>Plant Genome Project.</title>
        <authorList>
            <person name="Zhang R.-G."/>
        </authorList>
    </citation>
    <scope>NUCLEOTIDE SEQUENCE</scope>
    <source>
        <strain evidence="1">Huo1</strain>
        <tissue evidence="1">Leaf</tissue>
    </source>
</reference>
<dbReference type="InterPro" id="IPR046349">
    <property type="entry name" value="C1-like_sf"/>
</dbReference>